<sequence length="76" mass="8256">MHTPCVDPQGPLSTLPKELYLAISGFLPSLSGLNAFACTNATTYDLLNNILYKRDATSPNPKSLFWASTTDTPQQP</sequence>
<dbReference type="AlphaFoldDB" id="K9F4Y1"/>
<evidence type="ECO:0008006" key="3">
    <source>
        <dbReference type="Google" id="ProtNLM"/>
    </source>
</evidence>
<keyword evidence="2" id="KW-1185">Reference proteome</keyword>
<gene>
    <name evidence="1" type="ORF">PDIG_89800</name>
</gene>
<evidence type="ECO:0000313" key="1">
    <source>
        <dbReference type="EMBL" id="EKV04345.1"/>
    </source>
</evidence>
<reference evidence="2" key="1">
    <citation type="journal article" date="2012" name="BMC Genomics">
        <title>Genome sequence of the necrotrophic fungus Penicillium digitatum, the main postharvest pathogen of citrus.</title>
        <authorList>
            <person name="Marcet-Houben M."/>
            <person name="Ballester A.-R."/>
            <person name="de la Fuente B."/>
            <person name="Harries E."/>
            <person name="Marcos J.F."/>
            <person name="Gonzalez-Candelas L."/>
            <person name="Gabaldon T."/>
        </authorList>
    </citation>
    <scope>NUCLEOTIDE SEQUENCE [LARGE SCALE GENOMIC DNA]</scope>
    <source>
        <strain evidence="2">PHI26 / CECT 20796</strain>
    </source>
</reference>
<dbReference type="EMBL" id="AKCT01000339">
    <property type="protein sequence ID" value="EKV04345.1"/>
    <property type="molecule type" value="Genomic_DNA"/>
</dbReference>
<dbReference type="STRING" id="1170229.K9F4Y1"/>
<organism evidence="1 2">
    <name type="scientific">Penicillium digitatum (strain PHI26 / CECT 20796)</name>
    <name type="common">Green mold</name>
    <dbReference type="NCBI Taxonomy" id="1170229"/>
    <lineage>
        <taxon>Eukaryota</taxon>
        <taxon>Fungi</taxon>
        <taxon>Dikarya</taxon>
        <taxon>Ascomycota</taxon>
        <taxon>Pezizomycotina</taxon>
        <taxon>Eurotiomycetes</taxon>
        <taxon>Eurotiomycetidae</taxon>
        <taxon>Eurotiales</taxon>
        <taxon>Aspergillaceae</taxon>
        <taxon>Penicillium</taxon>
    </lineage>
</organism>
<accession>K9F4Y1</accession>
<dbReference type="InParanoid" id="K9F4Y1"/>
<proteinExistence type="predicted"/>
<protein>
    <recommendedName>
        <fullName evidence="3">F-box domain-containing protein</fullName>
    </recommendedName>
</protein>
<comment type="caution">
    <text evidence="1">The sequence shown here is derived from an EMBL/GenBank/DDBJ whole genome shotgun (WGS) entry which is preliminary data.</text>
</comment>
<evidence type="ECO:0000313" key="2">
    <source>
        <dbReference type="Proteomes" id="UP000009882"/>
    </source>
</evidence>
<dbReference type="Proteomes" id="UP000009882">
    <property type="component" value="Unassembled WGS sequence"/>
</dbReference>
<name>K9F4Y1_PEND2</name>
<dbReference type="HOGENOM" id="CLU_2655243_0_0_1"/>